<dbReference type="InterPro" id="IPR021424">
    <property type="entry name" value="PorA"/>
</dbReference>
<evidence type="ECO:0000313" key="1">
    <source>
        <dbReference type="EMBL" id="KAA1234680.1"/>
    </source>
</evidence>
<sequence length="80" mass="9285">WGVPGEPGEQITMNRYYAAQRTFWVDPVTGTIVKETDRAYHYYARDALKPEVTLVDYKVTSTEETVESQVNTARDERDRL</sequence>
<evidence type="ECO:0000313" key="2">
    <source>
        <dbReference type="Proteomes" id="UP000324701"/>
    </source>
</evidence>
<organism evidence="1 2">
    <name type="scientific">Mycobacterium simiae</name>
    <name type="common">Mycobacterium habana</name>
    <dbReference type="NCBI Taxonomy" id="1784"/>
    <lineage>
        <taxon>Bacteria</taxon>
        <taxon>Bacillati</taxon>
        <taxon>Actinomycetota</taxon>
        <taxon>Actinomycetes</taxon>
        <taxon>Mycobacteriales</taxon>
        <taxon>Mycobacteriaceae</taxon>
        <taxon>Mycobacterium</taxon>
        <taxon>Mycobacterium simiae complex</taxon>
    </lineage>
</organism>
<dbReference type="AlphaFoldDB" id="A0A5B1AGV8"/>
<name>A0A5B1AGV8_MYCSI</name>
<reference evidence="1 2" key="1">
    <citation type="submission" date="2019-09" db="EMBL/GenBank/DDBJ databases">
        <title>Report of infection by Mycobacterium simiae a patient suffering from pulmonary tuberculosis.</title>
        <authorList>
            <person name="Mohanty P.S."/>
            <person name="Bansal A.K."/>
            <person name="Singh H."/>
            <person name="Sharma S."/>
            <person name="Patil S.A."/>
            <person name="Upadhaya P."/>
            <person name="Singh P.K."/>
            <person name="Kumar D."/>
            <person name="Kumar S."/>
            <person name="Singh R.K."/>
            <person name="Chaudhary B."/>
        </authorList>
    </citation>
    <scope>NUCLEOTIDE SEQUENCE [LARGE SCALE GENOMIC DNA]</scope>
    <source>
        <strain evidence="1 2">JAL-560-SIM</strain>
    </source>
</reference>
<dbReference type="RefSeq" id="WP_149656738.1">
    <property type="nucleotide sequence ID" value="NZ_VTZN01000663.1"/>
</dbReference>
<proteinExistence type="predicted"/>
<dbReference type="Pfam" id="PF11271">
    <property type="entry name" value="PorA"/>
    <property type="match status" value="1"/>
</dbReference>
<gene>
    <name evidence="1" type="ORF">F0Q45_27300</name>
</gene>
<feature type="non-terminal residue" evidence="1">
    <location>
        <position position="80"/>
    </location>
</feature>
<dbReference type="EMBL" id="VTZN01000663">
    <property type="protein sequence ID" value="KAA1234680.1"/>
    <property type="molecule type" value="Genomic_DNA"/>
</dbReference>
<dbReference type="Proteomes" id="UP000324701">
    <property type="component" value="Unassembled WGS sequence"/>
</dbReference>
<accession>A0A5B1AGV8</accession>
<feature type="non-terminal residue" evidence="1">
    <location>
        <position position="1"/>
    </location>
</feature>
<protein>
    <submittedName>
        <fullName evidence="1">DUF3068 domain-containing protein</fullName>
    </submittedName>
</protein>
<dbReference type="OrthoDB" id="153031at2"/>
<comment type="caution">
    <text evidence="1">The sequence shown here is derived from an EMBL/GenBank/DDBJ whole genome shotgun (WGS) entry which is preliminary data.</text>
</comment>
<keyword evidence="2" id="KW-1185">Reference proteome</keyword>